<dbReference type="GO" id="GO:0004416">
    <property type="term" value="F:hydroxyacylglutathione hydrolase activity"/>
    <property type="evidence" value="ECO:0007669"/>
    <property type="project" value="UniProtKB-UniRule"/>
</dbReference>
<dbReference type="InterPro" id="IPR035680">
    <property type="entry name" value="Clx_II_MBL"/>
</dbReference>
<dbReference type="SMART" id="SM00849">
    <property type="entry name" value="Lactamase_B"/>
    <property type="match status" value="1"/>
</dbReference>
<dbReference type="PIRSF" id="PIRSF005457">
    <property type="entry name" value="Glx"/>
    <property type="match status" value="1"/>
</dbReference>
<dbReference type="InterPro" id="IPR017782">
    <property type="entry name" value="Hydroxyacylglutathione_Hdrlase"/>
</dbReference>
<gene>
    <name evidence="7 9" type="primary">gloB</name>
    <name evidence="9" type="ORF">GCL60_07805</name>
</gene>
<protein>
    <recommendedName>
        <fullName evidence="7">Hydroxyacylglutathione hydrolase</fullName>
        <ecNumber evidence="7">3.1.2.6</ecNumber>
    </recommendedName>
    <alternativeName>
        <fullName evidence="7">Glyoxalase II</fullName>
        <shortName evidence="7">Glx II</shortName>
    </alternativeName>
</protein>
<comment type="similarity">
    <text evidence="3 7">Belongs to the metallo-beta-lactamase superfamily. Glyoxalase II family.</text>
</comment>
<keyword evidence="4 7" id="KW-0479">Metal-binding</keyword>
<comment type="function">
    <text evidence="7">Thiolesterase that catalyzes the hydrolysis of S-D-lactoyl-glutathione to form glutathione and D-lactic acid.</text>
</comment>
<evidence type="ECO:0000256" key="6">
    <source>
        <dbReference type="ARBA" id="ARBA00022833"/>
    </source>
</evidence>
<keyword evidence="5 7" id="KW-0378">Hydrolase</keyword>
<proteinExistence type="inferred from homology"/>
<dbReference type="GO" id="GO:0019243">
    <property type="term" value="P:methylglyoxal catabolic process to D-lactate via S-lactoyl-glutathione"/>
    <property type="evidence" value="ECO:0007669"/>
    <property type="project" value="UniProtKB-UniRule"/>
</dbReference>
<feature type="domain" description="Metallo-beta-lactamase" evidence="8">
    <location>
        <begin position="11"/>
        <end position="174"/>
    </location>
</feature>
<evidence type="ECO:0000313" key="10">
    <source>
        <dbReference type="Proteomes" id="UP000437748"/>
    </source>
</evidence>
<dbReference type="Gene3D" id="3.60.15.10">
    <property type="entry name" value="Ribonuclease Z/Hydroxyacylglutathione hydrolase-like"/>
    <property type="match status" value="1"/>
</dbReference>
<dbReference type="Pfam" id="PF16123">
    <property type="entry name" value="HAGH_C"/>
    <property type="match status" value="1"/>
</dbReference>
<reference evidence="9 10" key="1">
    <citation type="submission" date="2019-10" db="EMBL/GenBank/DDBJ databases">
        <title>New species of Slilvanegrellaceae.</title>
        <authorList>
            <person name="Pitt A."/>
            <person name="Hahn M.W."/>
        </authorList>
    </citation>
    <scope>NUCLEOTIDE SEQUENCE [LARGE SCALE GENOMIC DNA]</scope>
    <source>
        <strain evidence="9 10">SP-Ram-0.45-NSY-1</strain>
    </source>
</reference>
<feature type="binding site" evidence="7">
    <location>
        <position position="174"/>
    </location>
    <ligand>
        <name>Zn(2+)</name>
        <dbReference type="ChEBI" id="CHEBI:29105"/>
        <label>2</label>
    </ligand>
</feature>
<evidence type="ECO:0000256" key="5">
    <source>
        <dbReference type="ARBA" id="ARBA00022801"/>
    </source>
</evidence>
<dbReference type="NCBIfam" id="TIGR03413">
    <property type="entry name" value="GSH_gloB"/>
    <property type="match status" value="1"/>
</dbReference>
<dbReference type="AlphaFoldDB" id="A0A6N6VVK0"/>
<dbReference type="OrthoDB" id="5290637at2"/>
<dbReference type="RefSeq" id="WP_153420065.1">
    <property type="nucleotide sequence ID" value="NZ_WFLM01000003.1"/>
</dbReference>
<feature type="binding site" evidence="7">
    <location>
        <position position="58"/>
    </location>
    <ligand>
        <name>Zn(2+)</name>
        <dbReference type="ChEBI" id="CHEBI:29105"/>
        <label>2</label>
    </ligand>
</feature>
<comment type="cofactor">
    <cofactor evidence="7">
        <name>Zn(2+)</name>
        <dbReference type="ChEBI" id="CHEBI:29105"/>
    </cofactor>
    <text evidence="7">Binds 2 Zn(2+) ions per subunit.</text>
</comment>
<feature type="binding site" evidence="7">
    <location>
        <position position="135"/>
    </location>
    <ligand>
        <name>Zn(2+)</name>
        <dbReference type="ChEBI" id="CHEBI:29105"/>
        <label>2</label>
    </ligand>
</feature>
<evidence type="ECO:0000256" key="1">
    <source>
        <dbReference type="ARBA" id="ARBA00001623"/>
    </source>
</evidence>
<sequence>MKVQLLPVLEDNYIFILIDEKNREAAVVDPALAKPVIEFLDLNNLTLTKIFNTHHHYDHVGGNKELIAKYPKAEVYAGANDSGRIPFQKHFLNHNDIVSFAGNNAHVYYVPGHTLGHICYFFSISNSENHLFIGDTIFSGGCGKLFEGSLEQMYTSLNFLRENLPKNTLIWSAHEYTLENYLILQKLEPNNKNIEEKIKEIISIRKENKFTVPFHFENEQKTSSFFRWDDPELQKITNTFTNFETFCFVRKFRDNPPIVKITI</sequence>
<dbReference type="PANTHER" id="PTHR43705">
    <property type="entry name" value="HYDROXYACYLGLUTATHIONE HYDROLASE"/>
    <property type="match status" value="1"/>
</dbReference>
<keyword evidence="6 7" id="KW-0862">Zinc</keyword>
<dbReference type="CDD" id="cd07723">
    <property type="entry name" value="hydroxyacylglutathione_hydrolase_MBL-fold"/>
    <property type="match status" value="1"/>
</dbReference>
<feature type="binding site" evidence="7">
    <location>
        <position position="135"/>
    </location>
    <ligand>
        <name>Zn(2+)</name>
        <dbReference type="ChEBI" id="CHEBI:29105"/>
        <label>1</label>
    </ligand>
</feature>
<organism evidence="9 10">
    <name type="scientific">Silvanigrella paludirubra</name>
    <dbReference type="NCBI Taxonomy" id="2499159"/>
    <lineage>
        <taxon>Bacteria</taxon>
        <taxon>Pseudomonadati</taxon>
        <taxon>Bdellovibrionota</taxon>
        <taxon>Oligoflexia</taxon>
        <taxon>Silvanigrellales</taxon>
        <taxon>Silvanigrellaceae</taxon>
        <taxon>Silvanigrella</taxon>
    </lineage>
</organism>
<dbReference type="EC" id="3.1.2.6" evidence="7"/>
<feature type="binding site" evidence="7">
    <location>
        <position position="113"/>
    </location>
    <ligand>
        <name>Zn(2+)</name>
        <dbReference type="ChEBI" id="CHEBI:29105"/>
        <label>1</label>
    </ligand>
</feature>
<feature type="binding site" evidence="7">
    <location>
        <position position="54"/>
    </location>
    <ligand>
        <name>Zn(2+)</name>
        <dbReference type="ChEBI" id="CHEBI:29105"/>
        <label>1</label>
    </ligand>
</feature>
<dbReference type="InterPro" id="IPR050110">
    <property type="entry name" value="Glyoxalase_II_hydrolase"/>
</dbReference>
<evidence type="ECO:0000256" key="2">
    <source>
        <dbReference type="ARBA" id="ARBA00004963"/>
    </source>
</evidence>
<comment type="subunit">
    <text evidence="7">Monomer.</text>
</comment>
<comment type="caution">
    <text evidence="9">The sequence shown here is derived from an EMBL/GenBank/DDBJ whole genome shotgun (WGS) entry which is preliminary data.</text>
</comment>
<dbReference type="Proteomes" id="UP000437748">
    <property type="component" value="Unassembled WGS sequence"/>
</dbReference>
<dbReference type="InterPro" id="IPR001279">
    <property type="entry name" value="Metallo-B-lactamas"/>
</dbReference>
<dbReference type="GO" id="GO:0046872">
    <property type="term" value="F:metal ion binding"/>
    <property type="evidence" value="ECO:0007669"/>
    <property type="project" value="UniProtKB-KW"/>
</dbReference>
<name>A0A6N6VVK0_9BACT</name>
<feature type="binding site" evidence="7">
    <location>
        <position position="56"/>
    </location>
    <ligand>
        <name>Zn(2+)</name>
        <dbReference type="ChEBI" id="CHEBI:29105"/>
        <label>1</label>
    </ligand>
</feature>
<dbReference type="Pfam" id="PF00753">
    <property type="entry name" value="Lactamase_B"/>
    <property type="match status" value="1"/>
</dbReference>
<comment type="pathway">
    <text evidence="2 7">Secondary metabolite metabolism; methylglyoxal degradation; (R)-lactate from methylglyoxal: step 2/2.</text>
</comment>
<dbReference type="SUPFAM" id="SSF56281">
    <property type="entry name" value="Metallo-hydrolase/oxidoreductase"/>
    <property type="match status" value="1"/>
</dbReference>
<evidence type="ECO:0000313" key="9">
    <source>
        <dbReference type="EMBL" id="KAB8038759.1"/>
    </source>
</evidence>
<dbReference type="UniPathway" id="UPA00619">
    <property type="reaction ID" value="UER00676"/>
</dbReference>
<evidence type="ECO:0000256" key="7">
    <source>
        <dbReference type="HAMAP-Rule" id="MF_01374"/>
    </source>
</evidence>
<evidence type="ECO:0000256" key="4">
    <source>
        <dbReference type="ARBA" id="ARBA00022723"/>
    </source>
</evidence>
<dbReference type="EMBL" id="WFLM01000003">
    <property type="protein sequence ID" value="KAB8038759.1"/>
    <property type="molecule type" value="Genomic_DNA"/>
</dbReference>
<dbReference type="InterPro" id="IPR032282">
    <property type="entry name" value="HAGH_C"/>
</dbReference>
<comment type="catalytic activity">
    <reaction evidence="1 7">
        <text>an S-(2-hydroxyacyl)glutathione + H2O = a 2-hydroxy carboxylate + glutathione + H(+)</text>
        <dbReference type="Rhea" id="RHEA:21864"/>
        <dbReference type="ChEBI" id="CHEBI:15377"/>
        <dbReference type="ChEBI" id="CHEBI:15378"/>
        <dbReference type="ChEBI" id="CHEBI:57925"/>
        <dbReference type="ChEBI" id="CHEBI:58896"/>
        <dbReference type="ChEBI" id="CHEBI:71261"/>
        <dbReference type="EC" id="3.1.2.6"/>
    </reaction>
</comment>
<keyword evidence="10" id="KW-1185">Reference proteome</keyword>
<dbReference type="HAMAP" id="MF_01374">
    <property type="entry name" value="Glyoxalase_2"/>
    <property type="match status" value="1"/>
</dbReference>
<dbReference type="InterPro" id="IPR036866">
    <property type="entry name" value="RibonucZ/Hydroxyglut_hydro"/>
</dbReference>
<feature type="binding site" evidence="7">
    <location>
        <position position="59"/>
    </location>
    <ligand>
        <name>Zn(2+)</name>
        <dbReference type="ChEBI" id="CHEBI:29105"/>
        <label>2</label>
    </ligand>
</feature>
<evidence type="ECO:0000259" key="8">
    <source>
        <dbReference type="SMART" id="SM00849"/>
    </source>
</evidence>
<dbReference type="PANTHER" id="PTHR43705:SF1">
    <property type="entry name" value="HYDROXYACYLGLUTATHIONE HYDROLASE GLOB"/>
    <property type="match status" value="1"/>
</dbReference>
<accession>A0A6N6VVK0</accession>
<evidence type="ECO:0000256" key="3">
    <source>
        <dbReference type="ARBA" id="ARBA00006759"/>
    </source>
</evidence>